<dbReference type="AlphaFoldDB" id="U5NBD6"/>
<proteinExistence type="predicted"/>
<reference evidence="1 2" key="1">
    <citation type="journal article" date="2013" name="Genome Announc.">
        <title>Genome Sequence of Mycoplasma parvum (Formerly Eperythrozoon parvum), a Diminutive Hemoplasma of the Pig.</title>
        <authorList>
            <person name="do Nascimento N.C."/>
            <person name="Dos Santos A.P."/>
            <person name="Chu Y."/>
            <person name="Guimaraes A.M."/>
            <person name="Pagliaro A."/>
            <person name="Messick J.B."/>
        </authorList>
    </citation>
    <scope>NUCLEOTIDE SEQUENCE [LARGE SCALE GENOMIC DNA]</scope>
    <source>
        <strain evidence="1 2">Indiana</strain>
    </source>
</reference>
<keyword evidence="2" id="KW-1185">Reference proteome</keyword>
<evidence type="ECO:0000313" key="2">
    <source>
        <dbReference type="Proteomes" id="UP000017119"/>
    </source>
</evidence>
<dbReference type="EMBL" id="CP006771">
    <property type="protein sequence ID" value="AGX88851.1"/>
    <property type="molecule type" value="Genomic_DNA"/>
</dbReference>
<evidence type="ECO:0000313" key="1">
    <source>
        <dbReference type="EMBL" id="AGX88851.1"/>
    </source>
</evidence>
<name>U5NBD6_9MOLU</name>
<gene>
    <name evidence="1" type="ORF">PRV_00380</name>
</gene>
<dbReference type="HOGENOM" id="CLU_3273070_0_0_14"/>
<protein>
    <submittedName>
        <fullName evidence="1">Uncharacterized protein</fullName>
    </submittedName>
</protein>
<dbReference type="KEGG" id="mpv:PRV_00380"/>
<sequence length="41" mass="4886">MLVSDNLLFEKFNEEFCLLSFANQFLKKEENLFPSLNLDDE</sequence>
<organism evidence="1 2">
    <name type="scientific">Mycoplasma parvum str. Indiana</name>
    <dbReference type="NCBI Taxonomy" id="1403316"/>
    <lineage>
        <taxon>Bacteria</taxon>
        <taxon>Bacillati</taxon>
        <taxon>Mycoplasmatota</taxon>
        <taxon>Mollicutes</taxon>
        <taxon>Mycoplasmataceae</taxon>
        <taxon>Mycoplasma</taxon>
    </lineage>
</organism>
<dbReference type="Proteomes" id="UP000017119">
    <property type="component" value="Chromosome"/>
</dbReference>
<accession>U5NBD6</accession>
<dbReference type="PATRIC" id="fig|1403316.3.peg.60"/>